<dbReference type="SUPFAM" id="SSF47413">
    <property type="entry name" value="lambda repressor-like DNA-binding domains"/>
    <property type="match status" value="1"/>
</dbReference>
<dbReference type="RefSeq" id="WP_184172659.1">
    <property type="nucleotide sequence ID" value="NZ_JACHMW010000001.1"/>
</dbReference>
<dbReference type="AlphaFoldDB" id="A0A7W9JJS5"/>
<feature type="region of interest" description="Disordered" evidence="3">
    <location>
        <begin position="483"/>
        <end position="504"/>
    </location>
</feature>
<dbReference type="Pfam" id="PF13560">
    <property type="entry name" value="HTH_31"/>
    <property type="match status" value="1"/>
</dbReference>
<gene>
    <name evidence="5" type="ORF">HDA33_001779</name>
</gene>
<feature type="domain" description="HTH cro/C1-type" evidence="4">
    <location>
        <begin position="22"/>
        <end position="76"/>
    </location>
</feature>
<evidence type="ECO:0000313" key="6">
    <source>
        <dbReference type="Proteomes" id="UP000567246"/>
    </source>
</evidence>
<organism evidence="5 6">
    <name type="scientific">Micrococcus endophyticus</name>
    <dbReference type="NCBI Taxonomy" id="455343"/>
    <lineage>
        <taxon>Bacteria</taxon>
        <taxon>Bacillati</taxon>
        <taxon>Actinomycetota</taxon>
        <taxon>Actinomycetes</taxon>
        <taxon>Micrococcales</taxon>
        <taxon>Micrococcaceae</taxon>
        <taxon>Micrococcus</taxon>
    </lineage>
</organism>
<protein>
    <submittedName>
        <fullName evidence="5">Transcriptional regulator with XRE-family HTH domain</fullName>
    </submittedName>
</protein>
<name>A0A7W9JJS5_9MICC</name>
<dbReference type="SMART" id="SM00530">
    <property type="entry name" value="HTH_XRE"/>
    <property type="match status" value="1"/>
</dbReference>
<dbReference type="Proteomes" id="UP000567246">
    <property type="component" value="Unassembled WGS sequence"/>
</dbReference>
<comment type="similarity">
    <text evidence="1">Belongs to the short-chain fatty acyl-CoA assimilation regulator (ScfR) family.</text>
</comment>
<proteinExistence type="inferred from homology"/>
<dbReference type="Gene3D" id="1.10.260.40">
    <property type="entry name" value="lambda repressor-like DNA-binding domains"/>
    <property type="match status" value="1"/>
</dbReference>
<evidence type="ECO:0000256" key="3">
    <source>
        <dbReference type="SAM" id="MobiDB-lite"/>
    </source>
</evidence>
<dbReference type="EMBL" id="JACHMW010000001">
    <property type="protein sequence ID" value="MBB5849215.1"/>
    <property type="molecule type" value="Genomic_DNA"/>
</dbReference>
<evidence type="ECO:0000256" key="2">
    <source>
        <dbReference type="ARBA" id="ARBA00023125"/>
    </source>
</evidence>
<dbReference type="GO" id="GO:0003700">
    <property type="term" value="F:DNA-binding transcription factor activity"/>
    <property type="evidence" value="ECO:0007669"/>
    <property type="project" value="TreeGrafter"/>
</dbReference>
<dbReference type="PROSITE" id="PS50943">
    <property type="entry name" value="HTH_CROC1"/>
    <property type="match status" value="1"/>
</dbReference>
<keyword evidence="6" id="KW-1185">Reference proteome</keyword>
<dbReference type="CDD" id="cd00093">
    <property type="entry name" value="HTH_XRE"/>
    <property type="match status" value="1"/>
</dbReference>
<evidence type="ECO:0000256" key="1">
    <source>
        <dbReference type="ARBA" id="ARBA00007227"/>
    </source>
</evidence>
<reference evidence="5 6" key="1">
    <citation type="submission" date="2020-08" db="EMBL/GenBank/DDBJ databases">
        <title>Sequencing the genomes of 1000 actinobacteria strains.</title>
        <authorList>
            <person name="Klenk H.-P."/>
        </authorList>
    </citation>
    <scope>NUCLEOTIDE SEQUENCE [LARGE SCALE GENOMIC DNA]</scope>
    <source>
        <strain evidence="5 6">DSM 17945</strain>
    </source>
</reference>
<dbReference type="GO" id="GO:0003677">
    <property type="term" value="F:DNA binding"/>
    <property type="evidence" value="ECO:0007669"/>
    <property type="project" value="UniProtKB-KW"/>
</dbReference>
<dbReference type="PANTHER" id="PTHR46797:SF1">
    <property type="entry name" value="METHYLPHOSPHONATE SYNTHASE"/>
    <property type="match status" value="1"/>
</dbReference>
<dbReference type="InterPro" id="IPR001387">
    <property type="entry name" value="Cro/C1-type_HTH"/>
</dbReference>
<feature type="compositionally biased region" description="Low complexity" evidence="3">
    <location>
        <begin position="488"/>
        <end position="497"/>
    </location>
</feature>
<evidence type="ECO:0000313" key="5">
    <source>
        <dbReference type="EMBL" id="MBB5849215.1"/>
    </source>
</evidence>
<dbReference type="GO" id="GO:0005829">
    <property type="term" value="C:cytosol"/>
    <property type="evidence" value="ECO:0007669"/>
    <property type="project" value="TreeGrafter"/>
</dbReference>
<dbReference type="InterPro" id="IPR050807">
    <property type="entry name" value="TransReg_Diox_bact_type"/>
</dbReference>
<keyword evidence="2" id="KW-0238">DNA-binding</keyword>
<dbReference type="PANTHER" id="PTHR46797">
    <property type="entry name" value="HTH-TYPE TRANSCRIPTIONAL REGULATOR"/>
    <property type="match status" value="1"/>
</dbReference>
<dbReference type="Pfam" id="PF06114">
    <property type="entry name" value="Peptidase_M78"/>
    <property type="match status" value="1"/>
</dbReference>
<accession>A0A7W9JJS5</accession>
<evidence type="ECO:0000259" key="4">
    <source>
        <dbReference type="PROSITE" id="PS50943"/>
    </source>
</evidence>
<sequence>MMTRPLLEDSATVDAVALGRRVRHLRKQAGLTLDQLADRTGVSGSHLSLVENARREPRLSLVQRIAEVLGVPVEDLLTGRAPTRRAELEIEVERFARSEHYASLGLPPLRIGPRTPTEVLEVIAGLEAELRRRLEEQAATPEEARRANAQLRARMRAVDNHYPDLEAEAQRLLDAIGHTGGPLGLHAVSSLAEHLGFTLSFVANLPHSTRSVTDLKHGRIHVSGGRASDHDRRTVVLQALAAAVLGHGEPRDYEDFLSQRVAVNYLAGALLMPQRPASALLRAAQKRRDLSVDDLKDAFGVSYEAAAHRFTNLATVDLGIRCHFQKVHETGVIHKAYENDGLVFPADHTGAIEGQAACRRWGARQAFGRSDRFRAHTQYTDAPNGTYWCTSMVEHGPDGLFALSVGTAFEHARHFRGADTRHRITSTCPDPRCCRLPDPALEAEWGGHVWPAARMHAHLLAAMPTQAFPGVDEVEVFEFLESQRDRTPGAPGADAPDGAGGVTP</sequence>
<dbReference type="InterPro" id="IPR010359">
    <property type="entry name" value="IrrE_HExxH"/>
</dbReference>
<dbReference type="InterPro" id="IPR010982">
    <property type="entry name" value="Lambda_DNA-bd_dom_sf"/>
</dbReference>
<comment type="caution">
    <text evidence="5">The sequence shown here is derived from an EMBL/GenBank/DDBJ whole genome shotgun (WGS) entry which is preliminary data.</text>
</comment>